<keyword evidence="2" id="KW-1185">Reference proteome</keyword>
<gene>
    <name evidence="1" type="ORF">PtA15_10A31</name>
</gene>
<organism evidence="1 2">
    <name type="scientific">Puccinia triticina</name>
    <dbReference type="NCBI Taxonomy" id="208348"/>
    <lineage>
        <taxon>Eukaryota</taxon>
        <taxon>Fungi</taxon>
        <taxon>Dikarya</taxon>
        <taxon>Basidiomycota</taxon>
        <taxon>Pucciniomycotina</taxon>
        <taxon>Pucciniomycetes</taxon>
        <taxon>Pucciniales</taxon>
        <taxon>Pucciniaceae</taxon>
        <taxon>Puccinia</taxon>
    </lineage>
</organism>
<evidence type="ECO:0000313" key="2">
    <source>
        <dbReference type="Proteomes" id="UP001164743"/>
    </source>
</evidence>
<name>A0ABY7CVY6_9BASI</name>
<dbReference type="RefSeq" id="XP_053024167.1">
    <property type="nucleotide sequence ID" value="XM_053160483.1"/>
</dbReference>
<reference evidence="1" key="1">
    <citation type="submission" date="2022-10" db="EMBL/GenBank/DDBJ databases">
        <title>Puccinia triticina Genome sequencing and assembly.</title>
        <authorList>
            <person name="Li C."/>
        </authorList>
    </citation>
    <scope>NUCLEOTIDE SEQUENCE</scope>
    <source>
        <strain evidence="1">Pt15</strain>
    </source>
</reference>
<dbReference type="Proteomes" id="UP001164743">
    <property type="component" value="Chromosome 10A"/>
</dbReference>
<dbReference type="GeneID" id="77801368"/>
<evidence type="ECO:0000313" key="1">
    <source>
        <dbReference type="EMBL" id="WAQ88612.1"/>
    </source>
</evidence>
<proteinExistence type="predicted"/>
<accession>A0ABY7CVY6</accession>
<dbReference type="EMBL" id="CP110430">
    <property type="protein sequence ID" value="WAQ88612.1"/>
    <property type="molecule type" value="Genomic_DNA"/>
</dbReference>
<sequence length="179" mass="19800">MFFKRSLILAESCDELVFDLKTAFKSFEKKSLANDNKPFDGIATLLSELESFSPSSDPSNEDPPRNNIPAISVRLRMLALLANDSSFEASLHRNANALLRTIVALLPNATGLMKESLEVTGIPKWLASSLLIVEAMLAYAKDKSCQCCALVLEWRLALPTPNRDSNCPCWLGWPFHSAL</sequence>
<protein>
    <submittedName>
        <fullName evidence="1">Uncharacterized protein</fullName>
    </submittedName>
</protein>